<protein>
    <submittedName>
        <fullName evidence="2">Uncharacterized protein</fullName>
    </submittedName>
</protein>
<keyword evidence="3" id="KW-1185">Reference proteome</keyword>
<dbReference type="Proteomes" id="UP000219338">
    <property type="component" value="Unassembled WGS sequence"/>
</dbReference>
<accession>A0A284RXQ7</accession>
<gene>
    <name evidence="2" type="ORF">ARMOST_16974</name>
</gene>
<evidence type="ECO:0000313" key="2">
    <source>
        <dbReference type="EMBL" id="SJL13530.1"/>
    </source>
</evidence>
<name>A0A284RXQ7_ARMOS</name>
<sequence>MTLPAFNVSRMTSTPVLESQNRYAALSIEECNNNDDTPLKGSNNGSPARAEAKAVNPAGHEAESLLTSLSKETNHLTSNLCGETRPANVYDDKSPTIVTLVPSDEAWAKLKHAPCEVSSQEEQVAP</sequence>
<proteinExistence type="predicted"/>
<evidence type="ECO:0000313" key="3">
    <source>
        <dbReference type="Proteomes" id="UP000219338"/>
    </source>
</evidence>
<dbReference type="AlphaFoldDB" id="A0A284RXQ7"/>
<feature type="compositionally biased region" description="Polar residues" evidence="1">
    <location>
        <begin position="32"/>
        <end position="46"/>
    </location>
</feature>
<reference evidence="3" key="1">
    <citation type="journal article" date="2017" name="Nat. Ecol. Evol.">
        <title>Genome expansion and lineage-specific genetic innovations in the forest pathogenic fungi Armillaria.</title>
        <authorList>
            <person name="Sipos G."/>
            <person name="Prasanna A.N."/>
            <person name="Walter M.C."/>
            <person name="O'Connor E."/>
            <person name="Balint B."/>
            <person name="Krizsan K."/>
            <person name="Kiss B."/>
            <person name="Hess J."/>
            <person name="Varga T."/>
            <person name="Slot J."/>
            <person name="Riley R."/>
            <person name="Boka B."/>
            <person name="Rigling D."/>
            <person name="Barry K."/>
            <person name="Lee J."/>
            <person name="Mihaltcheva S."/>
            <person name="LaButti K."/>
            <person name="Lipzen A."/>
            <person name="Waldron R."/>
            <person name="Moloney N.M."/>
            <person name="Sperisen C."/>
            <person name="Kredics L."/>
            <person name="Vagvoelgyi C."/>
            <person name="Patrignani A."/>
            <person name="Fitzpatrick D."/>
            <person name="Nagy I."/>
            <person name="Doyle S."/>
            <person name="Anderson J.B."/>
            <person name="Grigoriev I.V."/>
            <person name="Gueldener U."/>
            <person name="Muensterkoetter M."/>
            <person name="Nagy L.G."/>
        </authorList>
    </citation>
    <scope>NUCLEOTIDE SEQUENCE [LARGE SCALE GENOMIC DNA]</scope>
    <source>
        <strain evidence="3">C18/9</strain>
    </source>
</reference>
<evidence type="ECO:0000256" key="1">
    <source>
        <dbReference type="SAM" id="MobiDB-lite"/>
    </source>
</evidence>
<dbReference type="EMBL" id="FUEG01000020">
    <property type="protein sequence ID" value="SJL13530.1"/>
    <property type="molecule type" value="Genomic_DNA"/>
</dbReference>
<feature type="region of interest" description="Disordered" evidence="1">
    <location>
        <begin position="32"/>
        <end position="59"/>
    </location>
</feature>
<organism evidence="2 3">
    <name type="scientific">Armillaria ostoyae</name>
    <name type="common">Armillaria root rot fungus</name>
    <dbReference type="NCBI Taxonomy" id="47428"/>
    <lineage>
        <taxon>Eukaryota</taxon>
        <taxon>Fungi</taxon>
        <taxon>Dikarya</taxon>
        <taxon>Basidiomycota</taxon>
        <taxon>Agaricomycotina</taxon>
        <taxon>Agaricomycetes</taxon>
        <taxon>Agaricomycetidae</taxon>
        <taxon>Agaricales</taxon>
        <taxon>Marasmiineae</taxon>
        <taxon>Physalacriaceae</taxon>
        <taxon>Armillaria</taxon>
    </lineage>
</organism>